<dbReference type="EMBL" id="FRCY01000009">
    <property type="protein sequence ID" value="SHN16939.1"/>
    <property type="molecule type" value="Genomic_DNA"/>
</dbReference>
<dbReference type="GO" id="GO:0015627">
    <property type="term" value="C:type II protein secretion system complex"/>
    <property type="evidence" value="ECO:0007669"/>
    <property type="project" value="TreeGrafter"/>
</dbReference>
<dbReference type="RefSeq" id="WP_073095347.1">
    <property type="nucleotide sequence ID" value="NZ_FRCY01000009.1"/>
</dbReference>
<keyword evidence="2" id="KW-0812">Transmembrane</keyword>
<protein>
    <submittedName>
        <fullName evidence="3">DNA uptake protein ComE</fullName>
    </submittedName>
</protein>
<dbReference type="Gene3D" id="1.10.150.320">
    <property type="entry name" value="Photosystem II 12 kDa extrinsic protein"/>
    <property type="match status" value="1"/>
</dbReference>
<feature type="region of interest" description="Disordered" evidence="1">
    <location>
        <begin position="78"/>
        <end position="100"/>
    </location>
</feature>
<keyword evidence="2" id="KW-0472">Membrane</keyword>
<evidence type="ECO:0000313" key="4">
    <source>
        <dbReference type="Proteomes" id="UP000184513"/>
    </source>
</evidence>
<accession>A0A1M7PIF0</accession>
<dbReference type="OrthoDB" id="981124at2"/>
<sequence length="239" mass="27131">MADKLFYFLKSYLGFTRREARGFVFVVPVLMLLYALPFMIGTYYRARSDEAYISYLEKFASLQEDGSYTSQPTASVLSGMAQEKQQEKEHREHAAPRTALKAPERPGLNKISFSETSAVELQLVNGVGPVLSERIVAFRNKLGGFYRAEQLLEVYGVDAELAGKIYATFPFGAAITQKIDINESEVEELARHPYVGFGEAKVIVAYRNQHGPYQSADELLRIKIFNKEWVDRISPYLEF</sequence>
<dbReference type="PANTHER" id="PTHR21180:SF32">
    <property type="entry name" value="ENDONUCLEASE_EXONUCLEASE_PHOSPHATASE FAMILY DOMAIN-CONTAINING PROTEIN 1"/>
    <property type="match status" value="1"/>
</dbReference>
<dbReference type="InterPro" id="IPR051675">
    <property type="entry name" value="Endo/Exo/Phosphatase_dom_1"/>
</dbReference>
<feature type="transmembrane region" description="Helical" evidence="2">
    <location>
        <begin position="20"/>
        <end position="44"/>
    </location>
</feature>
<dbReference type="PANTHER" id="PTHR21180">
    <property type="entry name" value="ENDONUCLEASE/EXONUCLEASE/PHOSPHATASE FAMILY DOMAIN-CONTAINING PROTEIN 1"/>
    <property type="match status" value="1"/>
</dbReference>
<feature type="compositionally biased region" description="Basic and acidic residues" evidence="1">
    <location>
        <begin position="84"/>
        <end position="95"/>
    </location>
</feature>
<reference evidence="3 4" key="1">
    <citation type="submission" date="2016-11" db="EMBL/GenBank/DDBJ databases">
        <authorList>
            <person name="Jaros S."/>
            <person name="Januszkiewicz K."/>
            <person name="Wedrychowicz H."/>
        </authorList>
    </citation>
    <scope>NUCLEOTIDE SEQUENCE [LARGE SCALE GENOMIC DNA]</scope>
    <source>
        <strain evidence="3 4">CGMCC 1.6102</strain>
    </source>
</reference>
<dbReference type="AlphaFoldDB" id="A0A1M7PIF0"/>
<organism evidence="3 4">
    <name type="scientific">Cyclobacterium lianum</name>
    <dbReference type="NCBI Taxonomy" id="388280"/>
    <lineage>
        <taxon>Bacteria</taxon>
        <taxon>Pseudomonadati</taxon>
        <taxon>Bacteroidota</taxon>
        <taxon>Cytophagia</taxon>
        <taxon>Cytophagales</taxon>
        <taxon>Cyclobacteriaceae</taxon>
        <taxon>Cyclobacterium</taxon>
    </lineage>
</organism>
<dbReference type="Proteomes" id="UP000184513">
    <property type="component" value="Unassembled WGS sequence"/>
</dbReference>
<keyword evidence="2" id="KW-1133">Transmembrane helix</keyword>
<name>A0A1M7PIF0_9BACT</name>
<dbReference type="Pfam" id="PF12836">
    <property type="entry name" value="HHH_3"/>
    <property type="match status" value="2"/>
</dbReference>
<keyword evidence="4" id="KW-1185">Reference proteome</keyword>
<dbReference type="GO" id="GO:0015628">
    <property type="term" value="P:protein secretion by the type II secretion system"/>
    <property type="evidence" value="ECO:0007669"/>
    <property type="project" value="TreeGrafter"/>
</dbReference>
<gene>
    <name evidence="3" type="ORF">SAMN04488057_10919</name>
</gene>
<dbReference type="STRING" id="388280.SAMN04488057_10919"/>
<dbReference type="SUPFAM" id="SSF47781">
    <property type="entry name" value="RuvA domain 2-like"/>
    <property type="match status" value="2"/>
</dbReference>
<proteinExistence type="predicted"/>
<dbReference type="InterPro" id="IPR010994">
    <property type="entry name" value="RuvA_2-like"/>
</dbReference>
<evidence type="ECO:0000256" key="2">
    <source>
        <dbReference type="SAM" id="Phobius"/>
    </source>
</evidence>
<evidence type="ECO:0000256" key="1">
    <source>
        <dbReference type="SAM" id="MobiDB-lite"/>
    </source>
</evidence>
<evidence type="ECO:0000313" key="3">
    <source>
        <dbReference type="EMBL" id="SHN16939.1"/>
    </source>
</evidence>
<dbReference type="Gene3D" id="1.10.150.280">
    <property type="entry name" value="AF1531-like domain"/>
    <property type="match status" value="1"/>
</dbReference>